<evidence type="ECO:0000259" key="1">
    <source>
        <dbReference type="Pfam" id="PF07883"/>
    </source>
</evidence>
<dbReference type="EMBL" id="JALPTH010000031">
    <property type="protein sequence ID" value="MCK8680815.1"/>
    <property type="molecule type" value="Genomic_DNA"/>
</dbReference>
<name>A0ABT0IHL0_9ACTN</name>
<proteinExistence type="predicted"/>
<evidence type="ECO:0000313" key="2">
    <source>
        <dbReference type="EMBL" id="MCK8680815.1"/>
    </source>
</evidence>
<feature type="domain" description="Cupin type-2" evidence="1">
    <location>
        <begin position="40"/>
        <end position="95"/>
    </location>
</feature>
<reference evidence="2 3" key="1">
    <citation type="submission" date="2022-04" db="EMBL/GenBank/DDBJ databases">
        <title>Streptomyces sp. nov. LCR6-01 isolated from Lichen of Dirinaria sp.</title>
        <authorList>
            <person name="Kanchanasin P."/>
            <person name="Tanasupawat S."/>
            <person name="Phongsopitanun W."/>
        </authorList>
    </citation>
    <scope>NUCLEOTIDE SEQUENCE [LARGE SCALE GENOMIC DNA]</scope>
    <source>
        <strain evidence="2 3">LCR6-01</strain>
    </source>
</reference>
<organism evidence="2 3">
    <name type="scientific">Streptomyces lichenis</name>
    <dbReference type="NCBI Taxonomy" id="2306967"/>
    <lineage>
        <taxon>Bacteria</taxon>
        <taxon>Bacillati</taxon>
        <taxon>Actinomycetota</taxon>
        <taxon>Actinomycetes</taxon>
        <taxon>Kitasatosporales</taxon>
        <taxon>Streptomycetaceae</taxon>
        <taxon>Streptomyces</taxon>
    </lineage>
</organism>
<dbReference type="Pfam" id="PF07883">
    <property type="entry name" value="Cupin_2"/>
    <property type="match status" value="1"/>
</dbReference>
<gene>
    <name evidence="2" type="ORF">M1O15_26155</name>
</gene>
<protein>
    <submittedName>
        <fullName evidence="2">Cupin domain-containing protein</fullName>
    </submittedName>
</protein>
<dbReference type="Proteomes" id="UP001522868">
    <property type="component" value="Unassembled WGS sequence"/>
</dbReference>
<sequence>MSTTGLEQTDVEALVRAGRGGRGGALWRLGRRNRQLDANVVRVPPGAPVGEHVESQVDVLLVVVSGTGALVVDGVRREAGRGAVVYLPRGARRAMEPGPEGIVFITAHRRRAGLRIGRTRPAGTGEAAHCAVHRVCRECHRHAIEVDARYCSRCGTPLPARPPG</sequence>
<dbReference type="InterPro" id="IPR014710">
    <property type="entry name" value="RmlC-like_jellyroll"/>
</dbReference>
<keyword evidence="3" id="KW-1185">Reference proteome</keyword>
<comment type="caution">
    <text evidence="2">The sequence shown here is derived from an EMBL/GenBank/DDBJ whole genome shotgun (WGS) entry which is preliminary data.</text>
</comment>
<dbReference type="InterPro" id="IPR011051">
    <property type="entry name" value="RmlC_Cupin_sf"/>
</dbReference>
<dbReference type="Gene3D" id="2.60.120.10">
    <property type="entry name" value="Jelly Rolls"/>
    <property type="match status" value="1"/>
</dbReference>
<dbReference type="InterPro" id="IPR013096">
    <property type="entry name" value="Cupin_2"/>
</dbReference>
<dbReference type="SUPFAM" id="SSF51182">
    <property type="entry name" value="RmlC-like cupins"/>
    <property type="match status" value="1"/>
</dbReference>
<accession>A0ABT0IHL0</accession>
<evidence type="ECO:0000313" key="3">
    <source>
        <dbReference type="Proteomes" id="UP001522868"/>
    </source>
</evidence>
<dbReference type="RefSeq" id="WP_248636643.1">
    <property type="nucleotide sequence ID" value="NZ_JALPTH010000031.1"/>
</dbReference>